<dbReference type="AlphaFoldDB" id="A0A2T0MPB6"/>
<dbReference type="Pfam" id="PF14280">
    <property type="entry name" value="DUF4365"/>
    <property type="match status" value="1"/>
</dbReference>
<protein>
    <submittedName>
        <fullName evidence="2">Uncharacterized protein DUF4365</fullName>
    </submittedName>
</protein>
<evidence type="ECO:0000313" key="2">
    <source>
        <dbReference type="EMBL" id="PRX59862.1"/>
    </source>
</evidence>
<dbReference type="RefSeq" id="WP_106247291.1">
    <property type="nucleotide sequence ID" value="NZ_PVNG01000018.1"/>
</dbReference>
<comment type="caution">
    <text evidence="2">The sequence shown here is derived from an EMBL/GenBank/DDBJ whole genome shotgun (WGS) entry which is preliminary data.</text>
</comment>
<gene>
    <name evidence="2" type="ORF">B0I32_1181</name>
</gene>
<reference evidence="2 3" key="1">
    <citation type="submission" date="2018-03" db="EMBL/GenBank/DDBJ databases">
        <title>Genomic Encyclopedia of Type Strains, Phase III (KMG-III): the genomes of soil and plant-associated and newly described type strains.</title>
        <authorList>
            <person name="Whitman W."/>
        </authorList>
    </citation>
    <scope>NUCLEOTIDE SEQUENCE [LARGE SCALE GENOMIC DNA]</scope>
    <source>
        <strain evidence="2 3">CGMCC 4.7104</strain>
    </source>
</reference>
<dbReference type="InterPro" id="IPR025375">
    <property type="entry name" value="DUF4365"/>
</dbReference>
<name>A0A2T0MPB6_9ACTN</name>
<keyword evidence="3" id="KW-1185">Reference proteome</keyword>
<dbReference type="Proteomes" id="UP000238312">
    <property type="component" value="Unassembled WGS sequence"/>
</dbReference>
<organism evidence="2 3">
    <name type="scientific">Nonomuraea fuscirosea</name>
    <dbReference type="NCBI Taxonomy" id="1291556"/>
    <lineage>
        <taxon>Bacteria</taxon>
        <taxon>Bacillati</taxon>
        <taxon>Actinomycetota</taxon>
        <taxon>Actinomycetes</taxon>
        <taxon>Streptosporangiales</taxon>
        <taxon>Streptosporangiaceae</taxon>
        <taxon>Nonomuraea</taxon>
    </lineage>
</organism>
<sequence length="276" mass="31813">MPPTRPRSHKLASLAVGHVTGVFQAKNWIVEEIRNDYGEDLQVRIVEDDKVTPYAFYVQVKGTDSLDRYLDKAAKHIKYPFEAWRLKHWMDFWEPVVITIWDSQTNLAYWEIAQIPDIPIKASAKSPRIAIPIENKLDIEGLARIKSRTIRRHQRFENEQQGAQVLLERLEELLGIDISYDPQGGVLIVENPEGGATLTFFGKFLEEIEASSRQQQKDIDVMVHDAIISGMALIDPLTKGEELVITDKNSGAIQRFTNIKDLFRYWDRKFEIGEHQ</sequence>
<dbReference type="OrthoDB" id="4951670at2"/>
<feature type="domain" description="DUF4365" evidence="1">
    <location>
        <begin position="21"/>
        <end position="148"/>
    </location>
</feature>
<accession>A0A2T0MPB6</accession>
<proteinExistence type="predicted"/>
<evidence type="ECO:0000259" key="1">
    <source>
        <dbReference type="Pfam" id="PF14280"/>
    </source>
</evidence>
<dbReference type="EMBL" id="PVNG01000018">
    <property type="protein sequence ID" value="PRX59862.1"/>
    <property type="molecule type" value="Genomic_DNA"/>
</dbReference>
<evidence type="ECO:0000313" key="3">
    <source>
        <dbReference type="Proteomes" id="UP000238312"/>
    </source>
</evidence>